<evidence type="ECO:0000259" key="5">
    <source>
        <dbReference type="Pfam" id="PF25954"/>
    </source>
</evidence>
<dbReference type="EMBL" id="QGDT01000013">
    <property type="protein sequence ID" value="PWJ55563.1"/>
    <property type="molecule type" value="Genomic_DNA"/>
</dbReference>
<dbReference type="PANTHER" id="PTHR30097:SF4">
    <property type="entry name" value="SLR6042 PROTEIN"/>
    <property type="match status" value="1"/>
</dbReference>
<evidence type="ECO:0000256" key="3">
    <source>
        <dbReference type="SAM" id="Coils"/>
    </source>
</evidence>
<keyword evidence="3" id="KW-0175">Coiled coil</keyword>
<feature type="coiled-coil region" evidence="3">
    <location>
        <begin position="134"/>
        <end position="161"/>
    </location>
</feature>
<dbReference type="GO" id="GO:0015679">
    <property type="term" value="P:plasma membrane copper ion transport"/>
    <property type="evidence" value="ECO:0007669"/>
    <property type="project" value="TreeGrafter"/>
</dbReference>
<dbReference type="InterPro" id="IPR058647">
    <property type="entry name" value="BSH_CzcB-like"/>
</dbReference>
<evidence type="ECO:0000259" key="6">
    <source>
        <dbReference type="Pfam" id="PF25973"/>
    </source>
</evidence>
<dbReference type="NCBIfam" id="TIGR01730">
    <property type="entry name" value="RND_mfp"/>
    <property type="match status" value="1"/>
</dbReference>
<keyword evidence="2" id="KW-0813">Transport</keyword>
<dbReference type="AlphaFoldDB" id="A0A316ACV3"/>
<evidence type="ECO:0000313" key="7">
    <source>
        <dbReference type="EMBL" id="PWJ55563.1"/>
    </source>
</evidence>
<keyword evidence="8" id="KW-1185">Reference proteome</keyword>
<organism evidence="7 8">
    <name type="scientific">Dyadobacter jejuensis</name>
    <dbReference type="NCBI Taxonomy" id="1082580"/>
    <lineage>
        <taxon>Bacteria</taxon>
        <taxon>Pseudomonadati</taxon>
        <taxon>Bacteroidota</taxon>
        <taxon>Cytophagia</taxon>
        <taxon>Cytophagales</taxon>
        <taxon>Spirosomataceae</taxon>
        <taxon>Dyadobacter</taxon>
    </lineage>
</organism>
<name>A0A316ACV3_9BACT</name>
<feature type="domain" description="CzcB-like barrel-sandwich hybrid" evidence="6">
    <location>
        <begin position="68"/>
        <end position="213"/>
    </location>
</feature>
<dbReference type="Gene3D" id="1.10.287.470">
    <property type="entry name" value="Helix hairpin bin"/>
    <property type="match status" value="1"/>
</dbReference>
<dbReference type="GO" id="GO:0016020">
    <property type="term" value="C:membrane"/>
    <property type="evidence" value="ECO:0007669"/>
    <property type="project" value="InterPro"/>
</dbReference>
<dbReference type="InterPro" id="IPR006143">
    <property type="entry name" value="RND_pump_MFP"/>
</dbReference>
<dbReference type="PANTHER" id="PTHR30097">
    <property type="entry name" value="CATION EFFLUX SYSTEM PROTEIN CUSB"/>
    <property type="match status" value="1"/>
</dbReference>
<dbReference type="FunFam" id="2.40.30.170:FF:000010">
    <property type="entry name" value="Efflux RND transporter periplasmic adaptor subunit"/>
    <property type="match status" value="1"/>
</dbReference>
<feature type="domain" description="CusB-like beta-barrel" evidence="5">
    <location>
        <begin position="219"/>
        <end position="289"/>
    </location>
</feature>
<comment type="similarity">
    <text evidence="1">Belongs to the membrane fusion protein (MFP) (TC 8.A.1) family.</text>
</comment>
<evidence type="ECO:0000256" key="2">
    <source>
        <dbReference type="ARBA" id="ARBA00022448"/>
    </source>
</evidence>
<dbReference type="InterPro" id="IPR058792">
    <property type="entry name" value="Beta-barrel_RND_2"/>
</dbReference>
<evidence type="ECO:0000256" key="4">
    <source>
        <dbReference type="SAM" id="MobiDB-lite"/>
    </source>
</evidence>
<dbReference type="SUPFAM" id="SSF111369">
    <property type="entry name" value="HlyD-like secretion proteins"/>
    <property type="match status" value="1"/>
</dbReference>
<proteinExistence type="inferred from homology"/>
<dbReference type="GO" id="GO:0030313">
    <property type="term" value="C:cell envelope"/>
    <property type="evidence" value="ECO:0007669"/>
    <property type="project" value="TreeGrafter"/>
</dbReference>
<dbReference type="Gene3D" id="2.40.30.170">
    <property type="match status" value="1"/>
</dbReference>
<dbReference type="GO" id="GO:0060003">
    <property type="term" value="P:copper ion export"/>
    <property type="evidence" value="ECO:0007669"/>
    <property type="project" value="TreeGrafter"/>
</dbReference>
<dbReference type="Pfam" id="PF25973">
    <property type="entry name" value="BSH_CzcB"/>
    <property type="match status" value="1"/>
</dbReference>
<evidence type="ECO:0000256" key="1">
    <source>
        <dbReference type="ARBA" id="ARBA00009477"/>
    </source>
</evidence>
<protein>
    <submittedName>
        <fullName evidence="7">Cobalt-zinc-cadmium efflux system membrane fusion protein</fullName>
    </submittedName>
</protein>
<accession>A0A316ACV3</accession>
<evidence type="ECO:0000313" key="8">
    <source>
        <dbReference type="Proteomes" id="UP000245880"/>
    </source>
</evidence>
<feature type="region of interest" description="Disordered" evidence="4">
    <location>
        <begin position="1"/>
        <end position="26"/>
    </location>
</feature>
<dbReference type="Pfam" id="PF25954">
    <property type="entry name" value="Beta-barrel_RND_2"/>
    <property type="match status" value="1"/>
</dbReference>
<gene>
    <name evidence="7" type="ORF">CLV98_11339</name>
</gene>
<dbReference type="GO" id="GO:0022857">
    <property type="term" value="F:transmembrane transporter activity"/>
    <property type="evidence" value="ECO:0007669"/>
    <property type="project" value="InterPro"/>
</dbReference>
<comment type="caution">
    <text evidence="7">The sequence shown here is derived from an EMBL/GenBank/DDBJ whole genome shotgun (WGS) entry which is preliminary data.</text>
</comment>
<dbReference type="Proteomes" id="UP000245880">
    <property type="component" value="Unassembled WGS sequence"/>
</dbReference>
<feature type="compositionally biased region" description="Polar residues" evidence="4">
    <location>
        <begin position="1"/>
        <end position="13"/>
    </location>
</feature>
<reference evidence="7 8" key="1">
    <citation type="submission" date="2018-03" db="EMBL/GenBank/DDBJ databases">
        <title>Genomic Encyclopedia of Archaeal and Bacterial Type Strains, Phase II (KMG-II): from individual species to whole genera.</title>
        <authorList>
            <person name="Goeker M."/>
        </authorList>
    </citation>
    <scope>NUCLEOTIDE SEQUENCE [LARGE SCALE GENOMIC DNA]</scope>
    <source>
        <strain evidence="7 8">DSM 100346</strain>
    </source>
</reference>
<dbReference type="InterPro" id="IPR051909">
    <property type="entry name" value="MFP_Cation_Efflux"/>
</dbReference>
<sequence length="383" mass="42499">MMLTSACNSNGTQEEASAPHSSEEPGHVQLTDFQYNVAGIELGKTSLRDLSDVVVANGLIDIPPQNLVSISAIMGGFVRKTELLQGMKVRKGQVLAMIENPDFIPLQQDYLETKSQLAYAKLDRQRQQELSTEQVNAQKTLQQAETLVQTLQARMLGMKERLRTAGIPLKTLESGKIVSQTAIVAPISGSVTTVNVNLGMYVRPTDVLFEIVDTDHLHVELSVFEKDIPKVQIGQKVRFHVSNNPEKEIQAEVYLINQMIDEDRTVRVHCHLENDAAGLLPKNYVKAVIETGTKPVNTLPENALVQFEGKDYIFIETVDKDRDSSKSSDKTFEMLEIQRGISEDGFTQITFPAGYDIKNTSIVIKGAYTLLSMLKNSESGHSH</sequence>
<dbReference type="Gene3D" id="2.40.50.100">
    <property type="match status" value="1"/>
</dbReference>